<evidence type="ECO:0000313" key="3">
    <source>
        <dbReference type="Proteomes" id="UP000092460"/>
    </source>
</evidence>
<name>A0A1B0AS03_9MUSC</name>
<evidence type="ECO:0000256" key="1">
    <source>
        <dbReference type="SAM" id="Phobius"/>
    </source>
</evidence>
<protein>
    <submittedName>
        <fullName evidence="2">Uncharacterized protein</fullName>
    </submittedName>
</protein>
<proteinExistence type="predicted"/>
<keyword evidence="3" id="KW-1185">Reference proteome</keyword>
<dbReference type="AlphaFoldDB" id="A0A1B0AS03"/>
<organism evidence="2 3">
    <name type="scientific">Glossina palpalis gambiensis</name>
    <dbReference type="NCBI Taxonomy" id="67801"/>
    <lineage>
        <taxon>Eukaryota</taxon>
        <taxon>Metazoa</taxon>
        <taxon>Ecdysozoa</taxon>
        <taxon>Arthropoda</taxon>
        <taxon>Hexapoda</taxon>
        <taxon>Insecta</taxon>
        <taxon>Pterygota</taxon>
        <taxon>Neoptera</taxon>
        <taxon>Endopterygota</taxon>
        <taxon>Diptera</taxon>
        <taxon>Brachycera</taxon>
        <taxon>Muscomorpha</taxon>
        <taxon>Hippoboscoidea</taxon>
        <taxon>Glossinidae</taxon>
        <taxon>Glossina</taxon>
    </lineage>
</organism>
<reference evidence="3" key="1">
    <citation type="submission" date="2015-01" db="EMBL/GenBank/DDBJ databases">
        <authorList>
            <person name="Aksoy S."/>
            <person name="Warren W."/>
            <person name="Wilson R.K."/>
        </authorList>
    </citation>
    <scope>NUCLEOTIDE SEQUENCE [LARGE SCALE GENOMIC DNA]</scope>
    <source>
        <strain evidence="3">IAEA</strain>
    </source>
</reference>
<dbReference type="EMBL" id="JXJN01002633">
    <property type="status" value="NOT_ANNOTATED_CDS"/>
    <property type="molecule type" value="Genomic_DNA"/>
</dbReference>
<feature type="transmembrane region" description="Helical" evidence="1">
    <location>
        <begin position="52"/>
        <end position="73"/>
    </location>
</feature>
<evidence type="ECO:0000313" key="2">
    <source>
        <dbReference type="EnsemblMetazoa" id="GPPI006433-PA"/>
    </source>
</evidence>
<keyword evidence="1" id="KW-0812">Transmembrane</keyword>
<feature type="transmembrane region" description="Helical" evidence="1">
    <location>
        <begin position="14"/>
        <end position="31"/>
    </location>
</feature>
<dbReference type="Proteomes" id="UP000092460">
    <property type="component" value="Unassembled WGS sequence"/>
</dbReference>
<dbReference type="EnsemblMetazoa" id="GPPI006433-RA">
    <property type="protein sequence ID" value="GPPI006433-PA"/>
    <property type="gene ID" value="GPPI006433"/>
</dbReference>
<keyword evidence="1" id="KW-1133">Transmembrane helix</keyword>
<accession>A0A1B0AS03</accession>
<keyword evidence="1" id="KW-0472">Membrane</keyword>
<sequence>MDNRGNSKSSSSDIWFFSSVNVVPAVIRIFGRNFHVKWITQQTVSRFYRNQMPVVHYVVVVTIVGCVIMTLIIINHDEISRVLSLLLSTAMVLGLHSAFQDIFQEEFRETSNDTD</sequence>
<dbReference type="VEuPathDB" id="VectorBase:GPPI006433"/>
<reference evidence="2" key="2">
    <citation type="submission" date="2020-05" db="UniProtKB">
        <authorList>
            <consortium name="EnsemblMetazoa"/>
        </authorList>
    </citation>
    <scope>IDENTIFICATION</scope>
    <source>
        <strain evidence="2">IAEA</strain>
    </source>
</reference>